<accession>I7AQB1</accession>
<keyword evidence="2" id="KW-1185">Reference proteome</keyword>
<dbReference type="AlphaFoldDB" id="I7AQB1"/>
<sequence>MVKEEGCKYSMCLNKMFFGYRKHLWFYGRLEFSGKFEKFTLEKERSPKTCVQQDRRSKAKRPGRSLKVRKKPLKPPILLNILMRALMGPAILRLTQMIHLMETRTPALMMRCLMMMETTIPMTWKEIVGLMKNPIRNKVLLKLDTLLLF</sequence>
<dbReference type="VEuPathDB" id="MicrosporidiaDB:EROM_020270"/>
<dbReference type="GeneID" id="20520785"/>
<dbReference type="KEGG" id="ero:EROM_020270"/>
<evidence type="ECO:0000313" key="2">
    <source>
        <dbReference type="Proteomes" id="UP000010094"/>
    </source>
</evidence>
<evidence type="ECO:0000313" key="1">
    <source>
        <dbReference type="EMBL" id="AFN82502.1"/>
    </source>
</evidence>
<gene>
    <name evidence="1" type="ordered locus">EROM_020270</name>
</gene>
<name>I7AQB1_ENCRO</name>
<dbReference type="EMBL" id="CP003519">
    <property type="protein sequence ID" value="AFN82502.1"/>
    <property type="molecule type" value="Genomic_DNA"/>
</dbReference>
<dbReference type="HOGENOM" id="CLU_1749621_0_0_1"/>
<reference evidence="1 2" key="1">
    <citation type="journal article" date="2012" name="Proc. Natl. Acad. Sci. U.S.A.">
        <title>Gain and loss of multiple functionally related, horizontally transferred genes in the reduced genomes of two microsporidian parasites.</title>
        <authorList>
            <person name="Pombert J.-F."/>
            <person name="Selman M."/>
            <person name="Burki F."/>
            <person name="Bardell F.T."/>
            <person name="Farinelli L."/>
            <person name="Solter L.F."/>
            <person name="Whitman D.W."/>
            <person name="Weiss L.M."/>
            <person name="Corradi N."/>
            <person name="Keeling P.J."/>
        </authorList>
    </citation>
    <scope>NUCLEOTIDE SEQUENCE [LARGE SCALE GENOMIC DNA]</scope>
    <source>
        <strain evidence="1 2">SJ-2008</strain>
    </source>
</reference>
<proteinExistence type="predicted"/>
<organism evidence="1 2">
    <name type="scientific">Encephalitozoon romaleae (strain SJ-2008)</name>
    <name type="common">Microsporidian parasite</name>
    <dbReference type="NCBI Taxonomy" id="1178016"/>
    <lineage>
        <taxon>Eukaryota</taxon>
        <taxon>Fungi</taxon>
        <taxon>Fungi incertae sedis</taxon>
        <taxon>Microsporidia</taxon>
        <taxon>Unikaryonidae</taxon>
        <taxon>Encephalitozoon</taxon>
    </lineage>
</organism>
<protein>
    <submittedName>
        <fullName evidence="1">Uncharacterized protein</fullName>
    </submittedName>
</protein>
<dbReference type="RefSeq" id="XP_009263999.1">
    <property type="nucleotide sequence ID" value="XM_009265724.1"/>
</dbReference>
<dbReference type="Proteomes" id="UP000010094">
    <property type="component" value="Chromosome II"/>
</dbReference>